<proteinExistence type="predicted"/>
<evidence type="ECO:0000313" key="2">
    <source>
        <dbReference type="EMBL" id="OCF35526.1"/>
    </source>
</evidence>
<keyword evidence="3" id="KW-1185">Reference proteome</keyword>
<reference evidence="3" key="2">
    <citation type="submission" date="2013-12" db="EMBL/GenBank/DDBJ databases">
        <title>Evolution of pathogenesis and genome organization in the Tremellales.</title>
        <authorList>
            <person name="Cuomo C."/>
            <person name="Litvintseva A."/>
            <person name="Heitman J."/>
            <person name="Chen Y."/>
            <person name="Sun S."/>
            <person name="Springer D."/>
            <person name="Dromer F."/>
            <person name="Young S."/>
            <person name="Zeng Q."/>
            <person name="Chapman S."/>
            <person name="Gujja S."/>
            <person name="Saif S."/>
            <person name="Birren B."/>
        </authorList>
    </citation>
    <scope>NUCLEOTIDE SEQUENCE [LARGE SCALE GENOMIC DNA]</scope>
    <source>
        <strain evidence="3">BCC8398</strain>
    </source>
</reference>
<sequence length="459" mass="51013">MRRIDLTSSDSDTPLRTAQPPPHTATLAYLEQPHVALAPPSSNAAFTIEVTELKSIFHDIFRNVSDLQHRIGNLEGDFTREREMNTSLRQEVAFLTASLASSQALSQQKPSRRSGPPTPTIRSVRRDADVSSVRGLFGDMTPPIEDDVSTPSEPHANQPAVHCYTQNATETGTETEDDFLAKRLLGIENASPHTLRSIRQAKSELEKSTVKHLNALHSARGEGLKALKTATQAGLASLQHREKELNTYVDRTMGKIKSVETNVVAHFKASETGGSDHRLDNGSSTGVETTSAYSDPALKKLLNDILRTKADERREAILARTLGPHLANSSFRSLGYRRPATFVDPNNVDGMDLETYLAAYNGEYEDDYNHEYSVSKGWYDVKELVGKGVPNRRRNEKLLVSCGGARSMGELLHLLRGMIRDQVEDLMGEWLVDIVRMEMDKIKQQQQISTAGKKNKQRK</sequence>
<accession>A0A1B9GWX3</accession>
<organism evidence="2 3">
    <name type="scientific">Kwoniella heveanensis BCC8398</name>
    <dbReference type="NCBI Taxonomy" id="1296120"/>
    <lineage>
        <taxon>Eukaryota</taxon>
        <taxon>Fungi</taxon>
        <taxon>Dikarya</taxon>
        <taxon>Basidiomycota</taxon>
        <taxon>Agaricomycotina</taxon>
        <taxon>Tremellomycetes</taxon>
        <taxon>Tremellales</taxon>
        <taxon>Cryptococcaceae</taxon>
        <taxon>Kwoniella</taxon>
    </lineage>
</organism>
<feature type="region of interest" description="Disordered" evidence="1">
    <location>
        <begin position="101"/>
        <end position="128"/>
    </location>
</feature>
<dbReference type="EMBL" id="KI669498">
    <property type="protein sequence ID" value="OCF35526.1"/>
    <property type="molecule type" value="Genomic_DNA"/>
</dbReference>
<feature type="compositionally biased region" description="Polar residues" evidence="1">
    <location>
        <begin position="1"/>
        <end position="16"/>
    </location>
</feature>
<dbReference type="AlphaFoldDB" id="A0A1B9GWX3"/>
<gene>
    <name evidence="2" type="ORF">I316_02578</name>
</gene>
<protein>
    <submittedName>
        <fullName evidence="2">Uncharacterized protein</fullName>
    </submittedName>
</protein>
<name>A0A1B9GWX3_9TREE</name>
<dbReference type="Proteomes" id="UP000092666">
    <property type="component" value="Unassembled WGS sequence"/>
</dbReference>
<feature type="region of interest" description="Disordered" evidence="1">
    <location>
        <begin position="1"/>
        <end position="22"/>
    </location>
</feature>
<evidence type="ECO:0000256" key="1">
    <source>
        <dbReference type="SAM" id="MobiDB-lite"/>
    </source>
</evidence>
<reference evidence="2 3" key="1">
    <citation type="submission" date="2013-07" db="EMBL/GenBank/DDBJ databases">
        <title>The Genome Sequence of Cryptococcus heveanensis BCC8398.</title>
        <authorList>
            <consortium name="The Broad Institute Genome Sequencing Platform"/>
            <person name="Cuomo C."/>
            <person name="Litvintseva A."/>
            <person name="Chen Y."/>
            <person name="Heitman J."/>
            <person name="Sun S."/>
            <person name="Springer D."/>
            <person name="Dromer F."/>
            <person name="Young S.K."/>
            <person name="Zeng Q."/>
            <person name="Gargeya S."/>
            <person name="Fitzgerald M."/>
            <person name="Abouelleil A."/>
            <person name="Alvarado L."/>
            <person name="Berlin A.M."/>
            <person name="Chapman S.B."/>
            <person name="Dewar J."/>
            <person name="Goldberg J."/>
            <person name="Griggs A."/>
            <person name="Gujja S."/>
            <person name="Hansen M."/>
            <person name="Howarth C."/>
            <person name="Imamovic A."/>
            <person name="Larimer J."/>
            <person name="McCowan C."/>
            <person name="Murphy C."/>
            <person name="Pearson M."/>
            <person name="Priest M."/>
            <person name="Roberts A."/>
            <person name="Saif S."/>
            <person name="Shea T."/>
            <person name="Sykes S."/>
            <person name="Wortman J."/>
            <person name="Nusbaum C."/>
            <person name="Birren B."/>
        </authorList>
    </citation>
    <scope>NUCLEOTIDE SEQUENCE [LARGE SCALE GENOMIC DNA]</scope>
    <source>
        <strain evidence="2 3">BCC8398</strain>
    </source>
</reference>
<evidence type="ECO:0000313" key="3">
    <source>
        <dbReference type="Proteomes" id="UP000092666"/>
    </source>
</evidence>